<evidence type="ECO:0008006" key="4">
    <source>
        <dbReference type="Google" id="ProtNLM"/>
    </source>
</evidence>
<gene>
    <name evidence="2" type="ORF">PSON_ATCC_30995.1.T1190014</name>
</gene>
<keyword evidence="3" id="KW-1185">Reference proteome</keyword>
<organism evidence="2 3">
    <name type="scientific">Paramecium sonneborni</name>
    <dbReference type="NCBI Taxonomy" id="65129"/>
    <lineage>
        <taxon>Eukaryota</taxon>
        <taxon>Sar</taxon>
        <taxon>Alveolata</taxon>
        <taxon>Ciliophora</taxon>
        <taxon>Intramacronucleata</taxon>
        <taxon>Oligohymenophorea</taxon>
        <taxon>Peniculida</taxon>
        <taxon>Parameciidae</taxon>
        <taxon>Paramecium</taxon>
    </lineage>
</organism>
<reference evidence="2" key="1">
    <citation type="submission" date="2021-01" db="EMBL/GenBank/DDBJ databases">
        <authorList>
            <consortium name="Genoscope - CEA"/>
            <person name="William W."/>
        </authorList>
    </citation>
    <scope>NUCLEOTIDE SEQUENCE</scope>
</reference>
<protein>
    <recommendedName>
        <fullName evidence="4">Transmembrane protein</fullName>
    </recommendedName>
</protein>
<evidence type="ECO:0000313" key="2">
    <source>
        <dbReference type="EMBL" id="CAD8118877.1"/>
    </source>
</evidence>
<keyword evidence="1" id="KW-0812">Transmembrane</keyword>
<dbReference type="Proteomes" id="UP000692954">
    <property type="component" value="Unassembled WGS sequence"/>
</dbReference>
<dbReference type="AlphaFoldDB" id="A0A8S1QVY0"/>
<evidence type="ECO:0000256" key="1">
    <source>
        <dbReference type="SAM" id="Phobius"/>
    </source>
</evidence>
<comment type="caution">
    <text evidence="2">The sequence shown here is derived from an EMBL/GenBank/DDBJ whole genome shotgun (WGS) entry which is preliminary data.</text>
</comment>
<accession>A0A8S1QVY0</accession>
<evidence type="ECO:0000313" key="3">
    <source>
        <dbReference type="Proteomes" id="UP000692954"/>
    </source>
</evidence>
<name>A0A8S1QVY0_9CILI</name>
<sequence length="411" mass="48989">MLFSILFLQIYQINGLKLFKFELNSFEISSVTLEFKVKEPYLQIDLGCDFIPSKIWTALNQQSIIVTPEERIANGCGDHYFSIWITDLETQDCEYTIRIYNYHTQGLYKELNFLYDQIYHQKTQPQENIAYYKQLFTPEDFMITISTTAYVFVEIFQSEFSMGPLQIKQVNPNNQYRNVTSKVDFWFQDIFQAQAGQQYFYRIQNYNDFYTFFYFKYQILKSSSSSDVYLLSESQTPTVQLKKNKIFLNIPPIYQYGQTILYKIIITSNWVDSNLIQCSFGDEELLSKMNLTEYYALYYHNQSDYDSHQQFVSDYLDQFDRDVLIYVFGFIQHTDFIQTVPYNKVYLANIKENDYKLLYILAPVIIFVFALLSILVAYLCLKKKRLSIQQEQQKQLWNQNYITPLQVGNIQ</sequence>
<keyword evidence="1" id="KW-0472">Membrane</keyword>
<feature type="transmembrane region" description="Helical" evidence="1">
    <location>
        <begin position="357"/>
        <end position="381"/>
    </location>
</feature>
<keyword evidence="1" id="KW-1133">Transmembrane helix</keyword>
<proteinExistence type="predicted"/>
<dbReference type="EMBL" id="CAJJDN010000119">
    <property type="protein sequence ID" value="CAD8118877.1"/>
    <property type="molecule type" value="Genomic_DNA"/>
</dbReference>